<organism evidence="1 2">
    <name type="scientific">Nomascus leucogenys</name>
    <name type="common">Northern white-cheeked gibbon</name>
    <name type="synonym">Hylobates leucogenys</name>
    <dbReference type="NCBI Taxonomy" id="61853"/>
    <lineage>
        <taxon>Eukaryota</taxon>
        <taxon>Metazoa</taxon>
        <taxon>Chordata</taxon>
        <taxon>Craniata</taxon>
        <taxon>Vertebrata</taxon>
        <taxon>Euteleostomi</taxon>
        <taxon>Mammalia</taxon>
        <taxon>Eutheria</taxon>
        <taxon>Euarchontoglires</taxon>
        <taxon>Primates</taxon>
        <taxon>Haplorrhini</taxon>
        <taxon>Catarrhini</taxon>
        <taxon>Hylobatidae</taxon>
        <taxon>Nomascus</taxon>
    </lineage>
</organism>
<reference evidence="1" key="2">
    <citation type="submission" date="2025-08" db="UniProtKB">
        <authorList>
            <consortium name="Ensembl"/>
        </authorList>
    </citation>
    <scope>IDENTIFICATION</scope>
</reference>
<keyword evidence="2" id="KW-1185">Reference proteome</keyword>
<dbReference type="GeneTree" id="ENSGT00960000186920"/>
<evidence type="ECO:0000313" key="1">
    <source>
        <dbReference type="Ensembl" id="ENSNLEP00000029010.1"/>
    </source>
</evidence>
<dbReference type="Ensembl" id="ENSNLET00000037440.1">
    <property type="protein sequence ID" value="ENSNLEP00000029010.1"/>
    <property type="gene ID" value="ENSNLEG00000032448.1"/>
</dbReference>
<protein>
    <submittedName>
        <fullName evidence="1">Uncharacterized protein</fullName>
    </submittedName>
</protein>
<name>A0A2I3GCJ4_NOMLE</name>
<dbReference type="EMBL" id="ADFV01166185">
    <property type="status" value="NOT_ANNOTATED_CDS"/>
    <property type="molecule type" value="Genomic_DNA"/>
</dbReference>
<reference evidence="1" key="3">
    <citation type="submission" date="2025-09" db="UniProtKB">
        <authorList>
            <consortium name="Ensembl"/>
        </authorList>
    </citation>
    <scope>IDENTIFICATION</scope>
</reference>
<sequence>MFVKASFQGGFPKPISHLFNKPPAGHFSFCVDCGTKRYDYTYFLLDLKCPMAIITPF</sequence>
<dbReference type="Proteomes" id="UP000001073">
    <property type="component" value="Chromosome 3"/>
</dbReference>
<evidence type="ECO:0000313" key="2">
    <source>
        <dbReference type="Proteomes" id="UP000001073"/>
    </source>
</evidence>
<reference evidence="1 2" key="1">
    <citation type="submission" date="2012-10" db="EMBL/GenBank/DDBJ databases">
        <authorList>
            <consortium name="Gibbon Genome Sequencing Consortium"/>
        </authorList>
    </citation>
    <scope>NUCLEOTIDE SEQUENCE [LARGE SCALE GENOMIC DNA]</scope>
</reference>
<accession>A0A2I3GCJ4</accession>
<dbReference type="InParanoid" id="A0A2I3GCJ4"/>
<dbReference type="OMA" id="DYTYFLL"/>
<dbReference type="AlphaFoldDB" id="A0A2I3GCJ4"/>
<proteinExistence type="predicted"/>